<keyword evidence="3 6" id="KW-1133">Transmembrane helix</keyword>
<dbReference type="GO" id="GO:0005886">
    <property type="term" value="C:plasma membrane"/>
    <property type="evidence" value="ECO:0007669"/>
    <property type="project" value="TreeGrafter"/>
</dbReference>
<dbReference type="KEGG" id="gba:J421_1795"/>
<evidence type="ECO:0000313" key="7">
    <source>
        <dbReference type="EMBL" id="AHG89332.1"/>
    </source>
</evidence>
<dbReference type="Pfam" id="PF01226">
    <property type="entry name" value="Form_Nir_trans"/>
    <property type="match status" value="1"/>
</dbReference>
<reference evidence="7 8" key="1">
    <citation type="journal article" date="2014" name="Genome Announc.">
        <title>Genome Sequence and Methylome of Soil Bacterium Gemmatirosa kalamazoonensis KBS708T, a Member of the Rarely Cultivated Gemmatimonadetes Phylum.</title>
        <authorList>
            <person name="Debruyn J.M."/>
            <person name="Radosevich M."/>
            <person name="Wommack K.E."/>
            <person name="Polson S.W."/>
            <person name="Hauser L.J."/>
            <person name="Fawaz M.N."/>
            <person name="Korlach J."/>
            <person name="Tsai Y.C."/>
        </authorList>
    </citation>
    <scope>NUCLEOTIDE SEQUENCE [LARGE SCALE GENOMIC DNA]</scope>
    <source>
        <strain evidence="7 8">KBS708</strain>
    </source>
</reference>
<dbReference type="eggNOG" id="COG2116">
    <property type="taxonomic scope" value="Bacteria"/>
</dbReference>
<evidence type="ECO:0000256" key="4">
    <source>
        <dbReference type="ARBA" id="ARBA00023136"/>
    </source>
</evidence>
<organism evidence="7 8">
    <name type="scientific">Gemmatirosa kalamazoonensis</name>
    <dbReference type="NCBI Taxonomy" id="861299"/>
    <lineage>
        <taxon>Bacteria</taxon>
        <taxon>Pseudomonadati</taxon>
        <taxon>Gemmatimonadota</taxon>
        <taxon>Gemmatimonadia</taxon>
        <taxon>Gemmatimonadales</taxon>
        <taxon>Gemmatimonadaceae</taxon>
        <taxon>Gemmatirosa</taxon>
    </lineage>
</organism>
<evidence type="ECO:0000256" key="2">
    <source>
        <dbReference type="ARBA" id="ARBA00022692"/>
    </source>
</evidence>
<feature type="region of interest" description="Disordered" evidence="5">
    <location>
        <begin position="1"/>
        <end position="30"/>
    </location>
</feature>
<sequence length="279" mass="29698">MAGKNEESQQSGASEDDEQQSEAMERQSASPDVVYEAIRLEGEEELQRPSAALFWSGLAAGLAMGFSFLAQALLQAAIPPAPWRHAVAVLGYTVGFIFVVMGRQQLFTENTLTPVLPLLRDVTKLPNVLRLWGIVLVANLLGGALFAWVLGHTELVGADVHAELRAMAHEVVAPRAAVIFLRAIYAGWLVALMVWLLPGAESARLAAIVVPTYLIALAHFAHSIAGSVDVFYLVLGAQASWGDYIHFFVPTLLGNVLGGVTLVALLNHGQVKAGEGGGG</sequence>
<comment type="subcellular location">
    <subcellularLocation>
        <location evidence="1">Membrane</location>
        <topology evidence="1">Multi-pass membrane protein</topology>
    </subcellularLocation>
</comment>
<dbReference type="PANTHER" id="PTHR30520:SF2">
    <property type="entry name" value="INNER MEMBRANE PROTEIN YFDC"/>
    <property type="match status" value="1"/>
</dbReference>
<dbReference type="STRING" id="861299.J421_1795"/>
<dbReference type="PANTHER" id="PTHR30520">
    <property type="entry name" value="FORMATE TRANSPORTER-RELATED"/>
    <property type="match status" value="1"/>
</dbReference>
<keyword evidence="8" id="KW-1185">Reference proteome</keyword>
<feature type="transmembrane region" description="Helical" evidence="6">
    <location>
        <begin position="244"/>
        <end position="266"/>
    </location>
</feature>
<evidence type="ECO:0000256" key="5">
    <source>
        <dbReference type="SAM" id="MobiDB-lite"/>
    </source>
</evidence>
<feature type="transmembrane region" description="Helical" evidence="6">
    <location>
        <begin position="83"/>
        <end position="101"/>
    </location>
</feature>
<dbReference type="InParanoid" id="W0RFX2"/>
<dbReference type="Proteomes" id="UP000019151">
    <property type="component" value="Chromosome"/>
</dbReference>
<gene>
    <name evidence="7" type="ORF">J421_1795</name>
</gene>
<protein>
    <submittedName>
        <fullName evidence="7">Formate/nitrite transporter</fullName>
    </submittedName>
</protein>
<dbReference type="PATRIC" id="fig|861299.3.peg.1825"/>
<dbReference type="EMBL" id="CP007128">
    <property type="protein sequence ID" value="AHG89332.1"/>
    <property type="molecule type" value="Genomic_DNA"/>
</dbReference>
<dbReference type="GO" id="GO:0015499">
    <property type="term" value="F:formate transmembrane transporter activity"/>
    <property type="evidence" value="ECO:0007669"/>
    <property type="project" value="TreeGrafter"/>
</dbReference>
<accession>W0RFX2</accession>
<dbReference type="Gene3D" id="1.20.1080.10">
    <property type="entry name" value="Glycerol uptake facilitator protein"/>
    <property type="match status" value="1"/>
</dbReference>
<keyword evidence="2 6" id="KW-0812">Transmembrane</keyword>
<evidence type="ECO:0000313" key="8">
    <source>
        <dbReference type="Proteomes" id="UP000019151"/>
    </source>
</evidence>
<evidence type="ECO:0000256" key="6">
    <source>
        <dbReference type="SAM" id="Phobius"/>
    </source>
</evidence>
<feature type="transmembrane region" description="Helical" evidence="6">
    <location>
        <begin position="128"/>
        <end position="150"/>
    </location>
</feature>
<dbReference type="InterPro" id="IPR023271">
    <property type="entry name" value="Aquaporin-like"/>
</dbReference>
<feature type="transmembrane region" description="Helical" evidence="6">
    <location>
        <begin position="52"/>
        <end position="77"/>
    </location>
</feature>
<dbReference type="InterPro" id="IPR000292">
    <property type="entry name" value="For/NO2_transpt"/>
</dbReference>
<proteinExistence type="predicted"/>
<feature type="transmembrane region" description="Helical" evidence="6">
    <location>
        <begin position="176"/>
        <end position="198"/>
    </location>
</feature>
<feature type="transmembrane region" description="Helical" evidence="6">
    <location>
        <begin position="205"/>
        <end position="224"/>
    </location>
</feature>
<evidence type="ECO:0000256" key="3">
    <source>
        <dbReference type="ARBA" id="ARBA00022989"/>
    </source>
</evidence>
<dbReference type="FunCoup" id="W0RFX2">
    <property type="interactions" value="60"/>
</dbReference>
<dbReference type="HOGENOM" id="CLU_061519_1_0_0"/>
<dbReference type="AlphaFoldDB" id="W0RFX2"/>
<name>W0RFX2_9BACT</name>
<dbReference type="RefSeq" id="WP_201773127.1">
    <property type="nucleotide sequence ID" value="NZ_CP007128.1"/>
</dbReference>
<keyword evidence="4 6" id="KW-0472">Membrane</keyword>
<evidence type="ECO:0000256" key="1">
    <source>
        <dbReference type="ARBA" id="ARBA00004141"/>
    </source>
</evidence>